<dbReference type="Proteomes" id="UP000481421">
    <property type="component" value="Unassembled WGS sequence"/>
</dbReference>
<proteinExistence type="predicted"/>
<evidence type="ECO:0000313" key="2">
    <source>
        <dbReference type="Proteomes" id="UP000481421"/>
    </source>
</evidence>
<organism evidence="1 2">
    <name type="scientific">Pseudotabrizicola algicola</name>
    <dbReference type="NCBI Taxonomy" id="2709381"/>
    <lineage>
        <taxon>Bacteria</taxon>
        <taxon>Pseudomonadati</taxon>
        <taxon>Pseudomonadota</taxon>
        <taxon>Alphaproteobacteria</taxon>
        <taxon>Rhodobacterales</taxon>
        <taxon>Paracoccaceae</taxon>
        <taxon>Pseudotabrizicola</taxon>
    </lineage>
</organism>
<accession>A0A6B3RJU7</accession>
<sequence length="243" mass="27083">MFPASQRLSVCRATDPNVFLKILLNYRLSKQQSGLGKKQSRAVARSIYQDHIFGIIPAEMGPLSCRRGINYNFKSILTRIEQHPPKRVRESHRASEDLRGWCPRSDLRKRCLQRTFRQKWMQSSPSKINSLHLIGSGQRDLRTCKCLGFTHALPGIHCRRNDGRHRSTTSPAALTDHTVINPLMNVQAGGIEPARRDLIGPQIGIVTADAGQVEAVVAVHAGTDSEHGAILEEKMLATAPRGR</sequence>
<keyword evidence="2" id="KW-1185">Reference proteome</keyword>
<name>A0A6B3RJU7_9RHOB</name>
<comment type="caution">
    <text evidence="1">The sequence shown here is derived from an EMBL/GenBank/DDBJ whole genome shotgun (WGS) entry which is preliminary data.</text>
</comment>
<gene>
    <name evidence="1" type="ORF">G3572_03050</name>
</gene>
<dbReference type="EMBL" id="JAAIKE010000001">
    <property type="protein sequence ID" value="NEX45168.1"/>
    <property type="molecule type" value="Genomic_DNA"/>
</dbReference>
<protein>
    <submittedName>
        <fullName evidence="1">Uncharacterized protein</fullName>
    </submittedName>
</protein>
<dbReference type="AlphaFoldDB" id="A0A6B3RJU7"/>
<evidence type="ECO:0000313" key="1">
    <source>
        <dbReference type="EMBL" id="NEX45168.1"/>
    </source>
</evidence>
<reference evidence="1 2" key="1">
    <citation type="submission" date="2020-02" db="EMBL/GenBank/DDBJ databases">
        <title>Rhodobacter algicola sp. nov., isolated from microalga culture.</title>
        <authorList>
            <person name="Park C.-Y."/>
        </authorList>
    </citation>
    <scope>NUCLEOTIDE SEQUENCE [LARGE SCALE GENOMIC DNA]</scope>
    <source>
        <strain evidence="1 2">ETT8</strain>
    </source>
</reference>